<proteinExistence type="predicted"/>
<dbReference type="AlphaFoldDB" id="A0A9X8ZH19"/>
<evidence type="ECO:0000259" key="1">
    <source>
        <dbReference type="Pfam" id="PF03992"/>
    </source>
</evidence>
<dbReference type="OrthoDB" id="9798439at2"/>
<keyword evidence="2" id="KW-0503">Monooxygenase</keyword>
<name>A0A9X8ZH19_9BACI</name>
<dbReference type="Proteomes" id="UP000309170">
    <property type="component" value="Unassembled WGS sequence"/>
</dbReference>
<dbReference type="PANTHER" id="PTHR37811:SF2">
    <property type="entry name" value="ABM DOMAIN-CONTAINING PROTEIN"/>
    <property type="match status" value="1"/>
</dbReference>
<feature type="domain" description="ABM" evidence="1">
    <location>
        <begin position="21"/>
        <end position="85"/>
    </location>
</feature>
<protein>
    <submittedName>
        <fullName evidence="2">Antibiotic biosynthesis monooxygenase</fullName>
    </submittedName>
</protein>
<dbReference type="EMBL" id="SZNT01000148">
    <property type="protein sequence ID" value="TKH11580.1"/>
    <property type="molecule type" value="Genomic_DNA"/>
</dbReference>
<evidence type="ECO:0000313" key="2">
    <source>
        <dbReference type="EMBL" id="TKH11580.1"/>
    </source>
</evidence>
<dbReference type="SUPFAM" id="SSF54909">
    <property type="entry name" value="Dimeric alpha+beta barrel"/>
    <property type="match status" value="1"/>
</dbReference>
<dbReference type="GO" id="GO:0004497">
    <property type="term" value="F:monooxygenase activity"/>
    <property type="evidence" value="ECO:0007669"/>
    <property type="project" value="UniProtKB-KW"/>
</dbReference>
<dbReference type="PANTHER" id="PTHR37811">
    <property type="entry name" value="BLL5343 PROTEIN"/>
    <property type="match status" value="1"/>
</dbReference>
<dbReference type="Gene3D" id="3.30.70.100">
    <property type="match status" value="1"/>
</dbReference>
<dbReference type="InterPro" id="IPR011008">
    <property type="entry name" value="Dimeric_a/b-barrel"/>
</dbReference>
<organism evidence="2 3">
    <name type="scientific">Peribacillus simplex</name>
    <dbReference type="NCBI Taxonomy" id="1478"/>
    <lineage>
        <taxon>Bacteria</taxon>
        <taxon>Bacillati</taxon>
        <taxon>Bacillota</taxon>
        <taxon>Bacilli</taxon>
        <taxon>Bacillales</taxon>
        <taxon>Bacillaceae</taxon>
        <taxon>Peribacillus</taxon>
    </lineage>
</organism>
<dbReference type="InterPro" id="IPR052936">
    <property type="entry name" value="Jasmonate_Hydroxylase-like"/>
</dbReference>
<dbReference type="InterPro" id="IPR007138">
    <property type="entry name" value="ABM_dom"/>
</dbReference>
<gene>
    <name evidence="2" type="ORF">FC678_11925</name>
</gene>
<accession>A0A9X8ZH19</accession>
<comment type="caution">
    <text evidence="2">The sequence shown here is derived from an EMBL/GenBank/DDBJ whole genome shotgun (WGS) entry which is preliminary data.</text>
</comment>
<reference evidence="2 3" key="1">
    <citation type="journal article" date="2019" name="Environ. Microbiol.">
        <title>An active ?-lactamase is a part of an orchestrated cell wall stress resistance network of Bacillus subtilis and related rhizosphere species.</title>
        <authorList>
            <person name="Bucher T."/>
            <person name="Keren-Paz A."/>
            <person name="Hausser J."/>
            <person name="Olender T."/>
            <person name="Cytryn E."/>
            <person name="Kolodkin-Gal I."/>
        </authorList>
    </citation>
    <scope>NUCLEOTIDE SEQUENCE [LARGE SCALE GENOMIC DNA]</scope>
    <source>
        <strain evidence="2 3">I4</strain>
    </source>
</reference>
<sequence length="109" mass="12471">MFFANTPEPPYYACIFTSQRSDKDAASYNSTAEFMDELAAQQDGYLGVESVRDQNGLGITVSYWKSLDAIKLWKENAAHKKAQEKGVKDWYSSYTTRICKVERDYTSNE</sequence>
<evidence type="ECO:0000313" key="3">
    <source>
        <dbReference type="Proteomes" id="UP000309170"/>
    </source>
</evidence>
<dbReference type="RefSeq" id="WP_137020029.1">
    <property type="nucleotide sequence ID" value="NZ_SZNS01000077.1"/>
</dbReference>
<dbReference type="Pfam" id="PF03992">
    <property type="entry name" value="ABM"/>
    <property type="match status" value="1"/>
</dbReference>
<keyword evidence="2" id="KW-0560">Oxidoreductase</keyword>